<evidence type="ECO:0000256" key="4">
    <source>
        <dbReference type="ARBA" id="ARBA00022801"/>
    </source>
</evidence>
<evidence type="ECO:0000256" key="2">
    <source>
        <dbReference type="ARBA" id="ARBA00022670"/>
    </source>
</evidence>
<dbReference type="GO" id="GO:0016485">
    <property type="term" value="P:protein processing"/>
    <property type="evidence" value="ECO:0007669"/>
    <property type="project" value="TreeGrafter"/>
</dbReference>
<geneLocation type="plasmid" evidence="6">
    <name>pSULAd1</name>
</geneLocation>
<dbReference type="InterPro" id="IPR000671">
    <property type="entry name" value="Peptidase_A31"/>
</dbReference>
<sequence length="163" mass="17562">MLSTAMTCIIGCGNLLRGDDAVGPLLVRRLWETDLASRVRLVDGGTAGMDVAFQMEGASEVVLVDACRTGAAPGTLYEVPGEEVEIPPLTGTNLHAFRWDQALAFGRWLLKDRFPPKVTVFLIEAEQVEPGAALSSSVSQTLERLIGILVTRYKGVPPLTHES</sequence>
<evidence type="ECO:0000313" key="5">
    <source>
        <dbReference type="EMBL" id="AEW07006.1"/>
    </source>
</evidence>
<dbReference type="HOGENOM" id="CLU_099037_2_0_9"/>
<dbReference type="PANTHER" id="PTHR30302:SF1">
    <property type="entry name" value="HYDROGENASE 2 MATURATION PROTEASE"/>
    <property type="match status" value="1"/>
</dbReference>
<dbReference type="InterPro" id="IPR023430">
    <property type="entry name" value="Pept_HybD-like_dom_sf"/>
</dbReference>
<dbReference type="GO" id="GO:0008047">
    <property type="term" value="F:enzyme activator activity"/>
    <property type="evidence" value="ECO:0007669"/>
    <property type="project" value="InterPro"/>
</dbReference>
<reference evidence="6" key="1">
    <citation type="submission" date="2011-12" db="EMBL/GenBank/DDBJ databases">
        <title>The complete genome of plasmid of Sulfobacillus acidophilus DSM 10332.</title>
        <authorList>
            <person name="Lucas S."/>
            <person name="Han J."/>
            <person name="Lapidus A."/>
            <person name="Bruce D."/>
            <person name="Goodwin L."/>
            <person name="Pitluck S."/>
            <person name="Peters L."/>
            <person name="Kyrpides N."/>
            <person name="Mavromatis K."/>
            <person name="Ivanova N."/>
            <person name="Mikhailova N."/>
            <person name="Chertkov O."/>
            <person name="Saunders E."/>
            <person name="Detter J.C."/>
            <person name="Tapia R."/>
            <person name="Han C."/>
            <person name="Land M."/>
            <person name="Hauser L."/>
            <person name="Markowitz V."/>
            <person name="Cheng J.-F."/>
            <person name="Hugenholtz P."/>
            <person name="Woyke T."/>
            <person name="Wu D."/>
            <person name="Pukall R."/>
            <person name="Gehrich-Schroeter G."/>
            <person name="Schneider S."/>
            <person name="Klenk H.-P."/>
            <person name="Eisen J.A."/>
        </authorList>
    </citation>
    <scope>NUCLEOTIDE SEQUENCE [LARGE SCALE GENOMIC DNA]</scope>
    <source>
        <strain evidence="6">ATCC 700253 / DSM 10332 / NAL</strain>
        <plasmid evidence="6">pSULAd1</plasmid>
    </source>
</reference>
<name>G8U1S8_SULAD</name>
<dbReference type="PANTHER" id="PTHR30302">
    <property type="entry name" value="HYDROGENASE 1 MATURATION PROTEASE"/>
    <property type="match status" value="1"/>
</dbReference>
<dbReference type="SUPFAM" id="SSF53163">
    <property type="entry name" value="HybD-like"/>
    <property type="match status" value="1"/>
</dbReference>
<keyword evidence="4" id="KW-0378">Hydrolase</keyword>
<evidence type="ECO:0000256" key="1">
    <source>
        <dbReference type="ARBA" id="ARBA00006814"/>
    </source>
</evidence>
<organism evidence="5 6">
    <name type="scientific">Sulfobacillus acidophilus (strain ATCC 700253 / DSM 10332 / NAL)</name>
    <dbReference type="NCBI Taxonomy" id="679936"/>
    <lineage>
        <taxon>Bacteria</taxon>
        <taxon>Bacillati</taxon>
        <taxon>Bacillota</taxon>
        <taxon>Clostridia</taxon>
        <taxon>Eubacteriales</taxon>
        <taxon>Clostridiales Family XVII. Incertae Sedis</taxon>
        <taxon>Sulfobacillus</taxon>
    </lineage>
</organism>
<dbReference type="EMBL" id="CP003180">
    <property type="protein sequence ID" value="AEW07006.1"/>
    <property type="molecule type" value="Genomic_DNA"/>
</dbReference>
<dbReference type="AlphaFoldDB" id="G8U1S8"/>
<reference evidence="5 6" key="2">
    <citation type="journal article" date="2012" name="Stand. Genomic Sci.">
        <title>Complete genome sequence of the moderately thermophilic mineral-sulfide-oxidizing firmicute Sulfobacillus acidophilus type strain (NAL(T)).</title>
        <authorList>
            <person name="Anderson I."/>
            <person name="Chertkov O."/>
            <person name="Chen A."/>
            <person name="Saunders E."/>
            <person name="Lapidus A."/>
            <person name="Nolan M."/>
            <person name="Lucas S."/>
            <person name="Hammon N."/>
            <person name="Deshpande S."/>
            <person name="Cheng J.F."/>
            <person name="Han C."/>
            <person name="Tapia R."/>
            <person name="Goodwin L.A."/>
            <person name="Pitluck S."/>
            <person name="Liolios K."/>
            <person name="Pagani I."/>
            <person name="Ivanova N."/>
            <person name="Mikhailova N."/>
            <person name="Pati A."/>
            <person name="Palaniappan K."/>
            <person name="Land M."/>
            <person name="Pan C."/>
            <person name="Rohde M."/>
            <person name="Pukall R."/>
            <person name="Goker M."/>
            <person name="Detter J.C."/>
            <person name="Woyke T."/>
            <person name="Bristow J."/>
            <person name="Eisen J.A."/>
            <person name="Markowitz V."/>
            <person name="Hugenholtz P."/>
            <person name="Kyrpides N.C."/>
            <person name="Klenk H.P."/>
            <person name="Mavromatis K."/>
        </authorList>
    </citation>
    <scope>NUCLEOTIDE SEQUENCE [LARGE SCALE GENOMIC DNA]</scope>
    <source>
        <strain evidence="6">ATCC 700253 / DSM 10332 / NAL</strain>
        <plasmid evidence="6">pSULAd1</plasmid>
    </source>
</reference>
<keyword evidence="6" id="KW-1185">Reference proteome</keyword>
<gene>
    <name evidence="5" type="ordered locus">Sulac_3576</name>
</gene>
<comment type="similarity">
    <text evidence="1">Belongs to the peptidase A31 family.</text>
</comment>
<dbReference type="MEROPS" id="A31.005"/>
<keyword evidence="2 5" id="KW-0645">Protease</keyword>
<accession>G8U1S8</accession>
<dbReference type="PRINTS" id="PR00446">
    <property type="entry name" value="HYDRGNUPTAKE"/>
</dbReference>
<dbReference type="Pfam" id="PF01750">
    <property type="entry name" value="HycI"/>
    <property type="match status" value="1"/>
</dbReference>
<keyword evidence="5" id="KW-0614">Plasmid</keyword>
<proteinExistence type="inferred from homology"/>
<dbReference type="NCBIfam" id="TIGR00072">
    <property type="entry name" value="hydrog_prot"/>
    <property type="match status" value="1"/>
</dbReference>
<protein>
    <submittedName>
        <fullName evidence="5">Hydrogenase maturation protease</fullName>
    </submittedName>
</protein>
<dbReference type="KEGG" id="sap:Sulac_3576"/>
<dbReference type="Proteomes" id="UP000005439">
    <property type="component" value="Plasmid unnamed"/>
</dbReference>
<keyword evidence="3" id="KW-0064">Aspartyl protease</keyword>
<dbReference type="Gene3D" id="3.40.50.1450">
    <property type="entry name" value="HybD-like"/>
    <property type="match status" value="1"/>
</dbReference>
<dbReference type="PATRIC" id="fig|679936.5.peg.3693"/>
<evidence type="ECO:0000313" key="6">
    <source>
        <dbReference type="Proteomes" id="UP000005439"/>
    </source>
</evidence>
<dbReference type="GO" id="GO:0004190">
    <property type="term" value="F:aspartic-type endopeptidase activity"/>
    <property type="evidence" value="ECO:0007669"/>
    <property type="project" value="UniProtKB-KW"/>
</dbReference>
<evidence type="ECO:0000256" key="3">
    <source>
        <dbReference type="ARBA" id="ARBA00022750"/>
    </source>
</evidence>